<reference evidence="3 4" key="1">
    <citation type="journal article" date="2021" name="Microorganisms">
        <title>Acidisoma silvae sp. nov. and Acidisomacellulosilytica sp. nov., Two Acidophilic Bacteria Isolated from Decaying Wood, Hydrolyzing Cellulose and Producing Poly-3-hydroxybutyrate.</title>
        <authorList>
            <person name="Mieszkin S."/>
            <person name="Pouder E."/>
            <person name="Uroz S."/>
            <person name="Simon-Colin C."/>
            <person name="Alain K."/>
        </authorList>
    </citation>
    <scope>NUCLEOTIDE SEQUENCE [LARGE SCALE GENOMIC DNA]</scope>
    <source>
        <strain evidence="3 4">HW T5.17</strain>
    </source>
</reference>
<name>A0A963Z6X1_9PROT</name>
<dbReference type="InterPro" id="IPR010753">
    <property type="entry name" value="DUF1330"/>
</dbReference>
<sequence>MEFDGAIRGEHGGAREAAGRKKIATELPPHDPKTREIRNDNAKLDFISRREKVAYAAEPKAYALAQITLFDPAAYSASGYPAMVEAAVAAYGGRYVVRGGSPEALEGTASGDWTVI</sequence>
<proteinExistence type="predicted"/>
<keyword evidence="4" id="KW-1185">Reference proteome</keyword>
<comment type="caution">
    <text evidence="3">The sequence shown here is derived from an EMBL/GenBank/DDBJ whole genome shotgun (WGS) entry which is preliminary data.</text>
</comment>
<evidence type="ECO:0000259" key="2">
    <source>
        <dbReference type="Pfam" id="PF07045"/>
    </source>
</evidence>
<accession>A0A963Z6X1</accession>
<evidence type="ECO:0000256" key="1">
    <source>
        <dbReference type="SAM" id="MobiDB-lite"/>
    </source>
</evidence>
<organism evidence="3 4">
    <name type="scientific">Acidisoma cellulosilyticum</name>
    <dbReference type="NCBI Taxonomy" id="2802395"/>
    <lineage>
        <taxon>Bacteria</taxon>
        <taxon>Pseudomonadati</taxon>
        <taxon>Pseudomonadota</taxon>
        <taxon>Alphaproteobacteria</taxon>
        <taxon>Acetobacterales</taxon>
        <taxon>Acidocellaceae</taxon>
        <taxon>Acidisoma</taxon>
    </lineage>
</organism>
<dbReference type="AlphaFoldDB" id="A0A963Z6X1"/>
<dbReference type="InterPro" id="IPR011008">
    <property type="entry name" value="Dimeric_a/b-barrel"/>
</dbReference>
<protein>
    <submittedName>
        <fullName evidence="3">DUF1330 domain-containing protein</fullName>
    </submittedName>
</protein>
<dbReference type="Proteomes" id="UP000721844">
    <property type="component" value="Unassembled WGS sequence"/>
</dbReference>
<evidence type="ECO:0000313" key="3">
    <source>
        <dbReference type="EMBL" id="MCB8883723.1"/>
    </source>
</evidence>
<dbReference type="Gene3D" id="3.30.70.100">
    <property type="match status" value="1"/>
</dbReference>
<feature type="compositionally biased region" description="Basic and acidic residues" evidence="1">
    <location>
        <begin position="1"/>
        <end position="19"/>
    </location>
</feature>
<dbReference type="Pfam" id="PF07045">
    <property type="entry name" value="DUF1330"/>
    <property type="match status" value="1"/>
</dbReference>
<evidence type="ECO:0000313" key="4">
    <source>
        <dbReference type="Proteomes" id="UP000721844"/>
    </source>
</evidence>
<gene>
    <name evidence="3" type="ORF">ACELLULO517_25965</name>
</gene>
<dbReference type="EMBL" id="JAESVA010000016">
    <property type="protein sequence ID" value="MCB8883723.1"/>
    <property type="molecule type" value="Genomic_DNA"/>
</dbReference>
<feature type="region of interest" description="Disordered" evidence="1">
    <location>
        <begin position="1"/>
        <end position="36"/>
    </location>
</feature>
<dbReference type="SUPFAM" id="SSF54909">
    <property type="entry name" value="Dimeric alpha+beta barrel"/>
    <property type="match status" value="1"/>
</dbReference>
<feature type="domain" description="DUF1330" evidence="2">
    <location>
        <begin position="60"/>
        <end position="116"/>
    </location>
</feature>